<dbReference type="InterPro" id="IPR011990">
    <property type="entry name" value="TPR-like_helical_dom_sf"/>
</dbReference>
<proteinExistence type="predicted"/>
<dbReference type="PANTHER" id="PTHR36350:SF2">
    <property type="entry name" value="PROTEIN, PUTATIVE-RELATED"/>
    <property type="match status" value="1"/>
</dbReference>
<gene>
    <name evidence="1" type="ORF">SO802_006761</name>
</gene>
<protein>
    <submittedName>
        <fullName evidence="1">Uncharacterized protein</fullName>
    </submittedName>
</protein>
<dbReference type="Gene3D" id="1.25.40.10">
    <property type="entry name" value="Tetratricopeptide repeat domain"/>
    <property type="match status" value="1"/>
</dbReference>
<dbReference type="Proteomes" id="UP001459277">
    <property type="component" value="Unassembled WGS sequence"/>
</dbReference>
<dbReference type="EMBL" id="JAZDWU010000002">
    <property type="protein sequence ID" value="KAL0011653.1"/>
    <property type="molecule type" value="Genomic_DNA"/>
</dbReference>
<accession>A0AAW2DPZ5</accession>
<evidence type="ECO:0000313" key="2">
    <source>
        <dbReference type="Proteomes" id="UP001459277"/>
    </source>
</evidence>
<name>A0AAW2DPZ5_9ROSI</name>
<comment type="caution">
    <text evidence="1">The sequence shown here is derived from an EMBL/GenBank/DDBJ whole genome shotgun (WGS) entry which is preliminary data.</text>
</comment>
<evidence type="ECO:0000313" key="1">
    <source>
        <dbReference type="EMBL" id="KAL0011653.1"/>
    </source>
</evidence>
<sequence length="268" mass="29950">MESTLLLRNASLPSVPLQHISSPVNLSAARVIVPNFSLNHLALSLANNSLHRPLRHDFSPIVCAVNKFSTHSTNDEGVNKIVRGSVGASLVMACVLGIISCGCWMSPIANAIPPWSSSNSSRQTVAADSQKQKQLTMRFLPDVEALKKEAKMLAISGRDEEVLKPLRQALDEVRSVDPKYGDPHYNIEMALVEVLIYLGRYEEAKECQCLKLGLKELRDLRIKSDTRVPLYKGIIYTMLDEKDKAMKSWKEFAKYVEDESEVPLFQPK</sequence>
<organism evidence="1 2">
    <name type="scientific">Lithocarpus litseifolius</name>
    <dbReference type="NCBI Taxonomy" id="425828"/>
    <lineage>
        <taxon>Eukaryota</taxon>
        <taxon>Viridiplantae</taxon>
        <taxon>Streptophyta</taxon>
        <taxon>Embryophyta</taxon>
        <taxon>Tracheophyta</taxon>
        <taxon>Spermatophyta</taxon>
        <taxon>Magnoliopsida</taxon>
        <taxon>eudicotyledons</taxon>
        <taxon>Gunneridae</taxon>
        <taxon>Pentapetalae</taxon>
        <taxon>rosids</taxon>
        <taxon>fabids</taxon>
        <taxon>Fagales</taxon>
        <taxon>Fagaceae</taxon>
        <taxon>Lithocarpus</taxon>
    </lineage>
</organism>
<reference evidence="1 2" key="1">
    <citation type="submission" date="2024-01" db="EMBL/GenBank/DDBJ databases">
        <title>A telomere-to-telomere, gap-free genome of sweet tea (Lithocarpus litseifolius).</title>
        <authorList>
            <person name="Zhou J."/>
        </authorList>
    </citation>
    <scope>NUCLEOTIDE SEQUENCE [LARGE SCALE GENOMIC DNA]</scope>
    <source>
        <strain evidence="1">Zhou-2022a</strain>
        <tissue evidence="1">Leaf</tissue>
    </source>
</reference>
<dbReference type="AlphaFoldDB" id="A0AAW2DPZ5"/>
<dbReference type="PANTHER" id="PTHR36350">
    <property type="entry name" value="TRANSMEMBRANE PROTEIN"/>
    <property type="match status" value="1"/>
</dbReference>
<keyword evidence="2" id="KW-1185">Reference proteome</keyword>
<dbReference type="SUPFAM" id="SSF48452">
    <property type="entry name" value="TPR-like"/>
    <property type="match status" value="1"/>
</dbReference>